<sequence length="148" mass="16242">MTAPIPEEEDAEEEEAGIDSKQREIPPSSTTLHSVGHLLSHCHGSQSAMERGTRKASDSGVIEKSARTLEPEEHQATLTEQVHVSAPSSSQKGKPEVTLAGRTWTIEHLSEPLSTSVPRCQFCISKVNWAQITRLGPVKLHVHYGNTW</sequence>
<feature type="region of interest" description="Disordered" evidence="1">
    <location>
        <begin position="1"/>
        <end position="96"/>
    </location>
</feature>
<dbReference type="AlphaFoldDB" id="A0A176VGY3"/>
<proteinExistence type="predicted"/>
<comment type="caution">
    <text evidence="2">The sequence shown here is derived from an EMBL/GenBank/DDBJ whole genome shotgun (WGS) entry which is preliminary data.</text>
</comment>
<dbReference type="EMBL" id="LVLJ01003657">
    <property type="protein sequence ID" value="OAE20218.1"/>
    <property type="molecule type" value="Genomic_DNA"/>
</dbReference>
<reference evidence="2" key="1">
    <citation type="submission" date="2016-03" db="EMBL/GenBank/DDBJ databases">
        <title>Mechanisms controlling the formation of the plant cell surface in tip-growing cells are functionally conserved among land plants.</title>
        <authorList>
            <person name="Honkanen S."/>
            <person name="Jones V.A."/>
            <person name="Morieri G."/>
            <person name="Champion C."/>
            <person name="Hetherington A.J."/>
            <person name="Kelly S."/>
            <person name="Saint-Marcoux D."/>
            <person name="Proust H."/>
            <person name="Prescott H."/>
            <person name="Dolan L."/>
        </authorList>
    </citation>
    <scope>NUCLEOTIDE SEQUENCE [LARGE SCALE GENOMIC DNA]</scope>
    <source>
        <tissue evidence="2">Whole gametophyte</tissue>
    </source>
</reference>
<evidence type="ECO:0000313" key="2">
    <source>
        <dbReference type="EMBL" id="OAE20218.1"/>
    </source>
</evidence>
<feature type="compositionally biased region" description="Acidic residues" evidence="1">
    <location>
        <begin position="1"/>
        <end position="17"/>
    </location>
</feature>
<organism evidence="2 3">
    <name type="scientific">Marchantia polymorpha subsp. ruderalis</name>
    <dbReference type="NCBI Taxonomy" id="1480154"/>
    <lineage>
        <taxon>Eukaryota</taxon>
        <taxon>Viridiplantae</taxon>
        <taxon>Streptophyta</taxon>
        <taxon>Embryophyta</taxon>
        <taxon>Marchantiophyta</taxon>
        <taxon>Marchantiopsida</taxon>
        <taxon>Marchantiidae</taxon>
        <taxon>Marchantiales</taxon>
        <taxon>Marchantiaceae</taxon>
        <taxon>Marchantia</taxon>
    </lineage>
</organism>
<dbReference type="Proteomes" id="UP000077202">
    <property type="component" value="Unassembled WGS sequence"/>
</dbReference>
<protein>
    <submittedName>
        <fullName evidence="2">Uncharacterized protein</fullName>
    </submittedName>
</protein>
<evidence type="ECO:0000313" key="3">
    <source>
        <dbReference type="Proteomes" id="UP000077202"/>
    </source>
</evidence>
<feature type="compositionally biased region" description="Polar residues" evidence="1">
    <location>
        <begin position="76"/>
        <end position="92"/>
    </location>
</feature>
<evidence type="ECO:0000256" key="1">
    <source>
        <dbReference type="SAM" id="MobiDB-lite"/>
    </source>
</evidence>
<feature type="compositionally biased region" description="Basic and acidic residues" evidence="1">
    <location>
        <begin position="64"/>
        <end position="75"/>
    </location>
</feature>
<accession>A0A176VGY3</accession>
<name>A0A176VGY3_MARPO</name>
<keyword evidence="3" id="KW-1185">Reference proteome</keyword>
<gene>
    <name evidence="2" type="ORF">AXG93_3960s1070</name>
</gene>